<dbReference type="InterPro" id="IPR001279">
    <property type="entry name" value="Metallo-B-lactamas"/>
</dbReference>
<gene>
    <name evidence="3" type="ORF">FKV23_03075</name>
</gene>
<reference evidence="3 4" key="1">
    <citation type="submission" date="2019-06" db="EMBL/GenBank/DDBJ databases">
        <title>Lysobacter alkalisoli sp. nov. isolated from saline-alkali soil.</title>
        <authorList>
            <person name="Sun J.-Q."/>
            <person name="Xu L."/>
        </authorList>
    </citation>
    <scope>NUCLEOTIDE SEQUENCE [LARGE SCALE GENOMIC DNA]</scope>
    <source>
        <strain evidence="3 4">SJ-36</strain>
    </source>
</reference>
<dbReference type="AlphaFoldDB" id="A0A514BQ86"/>
<evidence type="ECO:0000313" key="4">
    <source>
        <dbReference type="Proteomes" id="UP000317199"/>
    </source>
</evidence>
<dbReference type="GO" id="GO:0006749">
    <property type="term" value="P:glutathione metabolic process"/>
    <property type="evidence" value="ECO:0007669"/>
    <property type="project" value="InterPro"/>
</dbReference>
<keyword evidence="3" id="KW-0378">Hydrolase</keyword>
<feature type="domain" description="Metallo-beta-lactamase" evidence="2">
    <location>
        <begin position="16"/>
        <end position="204"/>
    </location>
</feature>
<protein>
    <submittedName>
        <fullName evidence="3">MBL fold metallo-hydrolase</fullName>
    </submittedName>
</protein>
<organism evidence="3 4">
    <name type="scientific">Marilutibacter alkalisoli</name>
    <dbReference type="NCBI Taxonomy" id="2591633"/>
    <lineage>
        <taxon>Bacteria</taxon>
        <taxon>Pseudomonadati</taxon>
        <taxon>Pseudomonadota</taxon>
        <taxon>Gammaproteobacteria</taxon>
        <taxon>Lysobacterales</taxon>
        <taxon>Lysobacteraceae</taxon>
        <taxon>Marilutibacter</taxon>
    </lineage>
</organism>
<dbReference type="EMBL" id="CP041242">
    <property type="protein sequence ID" value="QDH69189.1"/>
    <property type="molecule type" value="Genomic_DNA"/>
</dbReference>
<dbReference type="SUPFAM" id="SSF56281">
    <property type="entry name" value="Metallo-hydrolase/oxidoreductase"/>
    <property type="match status" value="1"/>
</dbReference>
<evidence type="ECO:0000259" key="2">
    <source>
        <dbReference type="SMART" id="SM00849"/>
    </source>
</evidence>
<accession>A0A514BQ86</accession>
<evidence type="ECO:0000256" key="1">
    <source>
        <dbReference type="ARBA" id="ARBA00022723"/>
    </source>
</evidence>
<dbReference type="GO" id="GO:0050313">
    <property type="term" value="F:sulfur dioxygenase activity"/>
    <property type="evidence" value="ECO:0007669"/>
    <property type="project" value="InterPro"/>
</dbReference>
<keyword evidence="4" id="KW-1185">Reference proteome</keyword>
<dbReference type="PANTHER" id="PTHR43084:SF1">
    <property type="entry name" value="PERSULFIDE DIOXYGENASE ETHE1, MITOCHONDRIAL"/>
    <property type="match status" value="1"/>
</dbReference>
<keyword evidence="1" id="KW-0479">Metal-binding</keyword>
<dbReference type="InterPro" id="IPR051682">
    <property type="entry name" value="Mito_Persulfide_Diox"/>
</dbReference>
<dbReference type="Proteomes" id="UP000317199">
    <property type="component" value="Chromosome"/>
</dbReference>
<dbReference type="GO" id="GO:0046872">
    <property type="term" value="F:metal ion binding"/>
    <property type="evidence" value="ECO:0007669"/>
    <property type="project" value="UniProtKB-KW"/>
</dbReference>
<dbReference type="OrthoDB" id="9784009at2"/>
<dbReference type="InterPro" id="IPR036866">
    <property type="entry name" value="RibonucZ/Hydroxyglut_hydro"/>
</dbReference>
<dbReference type="KEGG" id="lyj:FKV23_03075"/>
<name>A0A514BQ86_9GAMM</name>
<dbReference type="SMART" id="SM00849">
    <property type="entry name" value="Lactamase_B"/>
    <property type="match status" value="1"/>
</dbReference>
<proteinExistence type="predicted"/>
<dbReference type="RefSeq" id="WP_141622531.1">
    <property type="nucleotide sequence ID" value="NZ_CP041242.1"/>
</dbReference>
<dbReference type="GO" id="GO:0070813">
    <property type="term" value="P:hydrogen sulfide metabolic process"/>
    <property type="evidence" value="ECO:0007669"/>
    <property type="project" value="TreeGrafter"/>
</dbReference>
<dbReference type="CDD" id="cd07724">
    <property type="entry name" value="POD-like_MBL-fold"/>
    <property type="match status" value="1"/>
</dbReference>
<dbReference type="Pfam" id="PF00753">
    <property type="entry name" value="Lactamase_B"/>
    <property type="match status" value="1"/>
</dbReference>
<dbReference type="GO" id="GO:0016787">
    <property type="term" value="F:hydrolase activity"/>
    <property type="evidence" value="ECO:0007669"/>
    <property type="project" value="UniProtKB-KW"/>
</dbReference>
<dbReference type="PANTHER" id="PTHR43084">
    <property type="entry name" value="PERSULFIDE DIOXYGENASE ETHE1"/>
    <property type="match status" value="1"/>
</dbReference>
<dbReference type="Gene3D" id="3.60.15.10">
    <property type="entry name" value="Ribonuclease Z/Hydroxyacylglutathione hydrolase-like"/>
    <property type="match status" value="1"/>
</dbReference>
<sequence length="297" mass="31986">MHDRPRIEPFFHEGTGTWSYVVSRGTDAVIIDPVLDYEPASGRISTASARRLLDHVGREGLRVHRILETHAHADHLSAAAFLRASTGAPVAIGAGIRAVQANFAGVFQLAPTDPVLTDAFDTLLRDGDTIEAGALRFEVMATPGHTADSLAYRIDDHVFVGDTLFAPDVGAARCDFPGGDAESLYAAIQRLYALPDSTTLWLCHDYPSGGRAPRASVSVGESKLENRMLRGDTSLQAFVEARRTRDAALPAPKLLYPSLQVNIRGGRLPPAASNGQRYLTTPLRIELPAEGLVEDSP</sequence>
<dbReference type="InterPro" id="IPR044528">
    <property type="entry name" value="POD-like_MBL-fold"/>
</dbReference>
<evidence type="ECO:0000313" key="3">
    <source>
        <dbReference type="EMBL" id="QDH69189.1"/>
    </source>
</evidence>